<reference evidence="3" key="1">
    <citation type="journal article" date="2014" name="Int. J. Syst. Evol. Microbiol.">
        <title>Complete genome sequence of Corynebacterium casei LMG S-19264T (=DSM 44701T), isolated from a smear-ripened cheese.</title>
        <authorList>
            <consortium name="US DOE Joint Genome Institute (JGI-PGF)"/>
            <person name="Walter F."/>
            <person name="Albersmeier A."/>
            <person name="Kalinowski J."/>
            <person name="Ruckert C."/>
        </authorList>
    </citation>
    <scope>NUCLEOTIDE SEQUENCE</scope>
    <source>
        <strain evidence="3">JCM 4637</strain>
    </source>
</reference>
<dbReference type="AlphaFoldDB" id="A0A919C888"/>
<dbReference type="PROSITE" id="PS51702">
    <property type="entry name" value="HTH_MU"/>
    <property type="match status" value="1"/>
</dbReference>
<dbReference type="Proteomes" id="UP000638353">
    <property type="component" value="Unassembled WGS sequence"/>
</dbReference>
<organism evidence="3 4">
    <name type="scientific">Streptomyces finlayi</name>
    <dbReference type="NCBI Taxonomy" id="67296"/>
    <lineage>
        <taxon>Bacteria</taxon>
        <taxon>Bacillati</taxon>
        <taxon>Actinomycetota</taxon>
        <taxon>Actinomycetes</taxon>
        <taxon>Kitasatosporales</taxon>
        <taxon>Streptomycetaceae</taxon>
        <taxon>Streptomyces</taxon>
    </lineage>
</organism>
<proteinExistence type="predicted"/>
<evidence type="ECO:0000313" key="3">
    <source>
        <dbReference type="EMBL" id="GHC81893.1"/>
    </source>
</evidence>
<feature type="region of interest" description="Disordered" evidence="1">
    <location>
        <begin position="49"/>
        <end position="69"/>
    </location>
</feature>
<reference evidence="3" key="2">
    <citation type="submission" date="2020-09" db="EMBL/GenBank/DDBJ databases">
        <authorList>
            <person name="Sun Q."/>
            <person name="Ohkuma M."/>
        </authorList>
    </citation>
    <scope>NUCLEOTIDE SEQUENCE</scope>
    <source>
        <strain evidence="3">JCM 4637</strain>
    </source>
</reference>
<dbReference type="InterPro" id="IPR003314">
    <property type="entry name" value="Mu-type_HTH"/>
</dbReference>
<comment type="caution">
    <text evidence="3">The sequence shown here is derived from an EMBL/GenBank/DDBJ whole genome shotgun (WGS) entry which is preliminary data.</text>
</comment>
<accession>A0A919C888</accession>
<sequence length="98" mass="10912">MMPPAARAAIAAHLTDALDVHPTLAADDIARRLTAEGWEINSVRLRDAGQDRRHAHVPARPVAPRARGPRARRLPALRRALRVFDVRRLAHEETDHAV</sequence>
<evidence type="ECO:0000313" key="4">
    <source>
        <dbReference type="Proteomes" id="UP000638353"/>
    </source>
</evidence>
<feature type="domain" description="HTH Mu-type" evidence="2">
    <location>
        <begin position="1"/>
        <end position="18"/>
    </location>
</feature>
<evidence type="ECO:0000256" key="1">
    <source>
        <dbReference type="SAM" id="MobiDB-lite"/>
    </source>
</evidence>
<protein>
    <recommendedName>
        <fullName evidence="2">HTH Mu-type domain-containing protein</fullName>
    </recommendedName>
</protein>
<dbReference type="GO" id="GO:0003677">
    <property type="term" value="F:DNA binding"/>
    <property type="evidence" value="ECO:0007669"/>
    <property type="project" value="InterPro"/>
</dbReference>
<name>A0A919C888_9ACTN</name>
<gene>
    <name evidence="3" type="ORF">GCM10010334_09670</name>
</gene>
<evidence type="ECO:0000259" key="2">
    <source>
        <dbReference type="PROSITE" id="PS51702"/>
    </source>
</evidence>
<dbReference type="EMBL" id="BMVC01000002">
    <property type="protein sequence ID" value="GHC81893.1"/>
    <property type="molecule type" value="Genomic_DNA"/>
</dbReference>